<dbReference type="EMBL" id="GL945438">
    <property type="protein sequence ID" value="EGO21723.1"/>
    <property type="molecule type" value="Genomic_DNA"/>
</dbReference>
<gene>
    <name evidence="1" type="ORF">SERLADRAFT_396998</name>
</gene>
<accession>F8P536</accession>
<dbReference type="HOGENOM" id="CLU_3112183_0_0_1"/>
<evidence type="ECO:0000313" key="2">
    <source>
        <dbReference type="Proteomes" id="UP000008064"/>
    </source>
</evidence>
<protein>
    <submittedName>
        <fullName evidence="1">Uncharacterized protein</fullName>
    </submittedName>
</protein>
<feature type="non-terminal residue" evidence="1">
    <location>
        <position position="1"/>
    </location>
</feature>
<dbReference type="AlphaFoldDB" id="F8P536"/>
<sequence>IYLAPTLHLSKIMRTCPFIHARTTRVLQKRTDGIRKSASQGKELNKLILRK</sequence>
<dbReference type="RefSeq" id="XP_007321509.1">
    <property type="nucleotide sequence ID" value="XM_007321447.1"/>
</dbReference>
<proteinExistence type="predicted"/>
<evidence type="ECO:0000313" key="1">
    <source>
        <dbReference type="EMBL" id="EGO21723.1"/>
    </source>
</evidence>
<organism evidence="2">
    <name type="scientific">Serpula lacrymans var. lacrymans (strain S7.9)</name>
    <name type="common">Dry rot fungus</name>
    <dbReference type="NCBI Taxonomy" id="578457"/>
    <lineage>
        <taxon>Eukaryota</taxon>
        <taxon>Fungi</taxon>
        <taxon>Dikarya</taxon>
        <taxon>Basidiomycota</taxon>
        <taxon>Agaricomycotina</taxon>
        <taxon>Agaricomycetes</taxon>
        <taxon>Agaricomycetidae</taxon>
        <taxon>Boletales</taxon>
        <taxon>Coniophorineae</taxon>
        <taxon>Serpulaceae</taxon>
        <taxon>Serpula</taxon>
    </lineage>
</organism>
<dbReference type="Proteomes" id="UP000008064">
    <property type="component" value="Unassembled WGS sequence"/>
</dbReference>
<dbReference type="GeneID" id="18811789"/>
<dbReference type="KEGG" id="sla:SERLADRAFT_396998"/>
<name>F8P536_SERL9</name>
<reference evidence="2" key="1">
    <citation type="journal article" date="2011" name="Science">
        <title>The plant cell wall-decomposing machinery underlies the functional diversity of forest fungi.</title>
        <authorList>
            <person name="Eastwood D.C."/>
            <person name="Floudas D."/>
            <person name="Binder M."/>
            <person name="Majcherczyk A."/>
            <person name="Schneider P."/>
            <person name="Aerts A."/>
            <person name="Asiegbu F.O."/>
            <person name="Baker S.E."/>
            <person name="Barry K."/>
            <person name="Bendiksby M."/>
            <person name="Blumentritt M."/>
            <person name="Coutinho P.M."/>
            <person name="Cullen D."/>
            <person name="de Vries R.P."/>
            <person name="Gathman A."/>
            <person name="Goodell B."/>
            <person name="Henrissat B."/>
            <person name="Ihrmark K."/>
            <person name="Kauserud H."/>
            <person name="Kohler A."/>
            <person name="LaButti K."/>
            <person name="Lapidus A."/>
            <person name="Lavin J.L."/>
            <person name="Lee Y.-H."/>
            <person name="Lindquist E."/>
            <person name="Lilly W."/>
            <person name="Lucas S."/>
            <person name="Morin E."/>
            <person name="Murat C."/>
            <person name="Oguiza J.A."/>
            <person name="Park J."/>
            <person name="Pisabarro A.G."/>
            <person name="Riley R."/>
            <person name="Rosling A."/>
            <person name="Salamov A."/>
            <person name="Schmidt O."/>
            <person name="Schmutz J."/>
            <person name="Skrede I."/>
            <person name="Stenlid J."/>
            <person name="Wiebenga A."/>
            <person name="Xie X."/>
            <person name="Kuees U."/>
            <person name="Hibbett D.S."/>
            <person name="Hoffmeister D."/>
            <person name="Hoegberg N."/>
            <person name="Martin F."/>
            <person name="Grigoriev I.V."/>
            <person name="Watkinson S.C."/>
        </authorList>
    </citation>
    <scope>NUCLEOTIDE SEQUENCE [LARGE SCALE GENOMIC DNA]</scope>
    <source>
        <strain evidence="2">S7.9</strain>
    </source>
</reference>